<reference evidence="1 2" key="1">
    <citation type="journal article" date="2004" name="Science">
        <title>The genome of the diatom Thalassiosira pseudonana: ecology, evolution, and metabolism.</title>
        <authorList>
            <person name="Armbrust E.V."/>
            <person name="Berges J.A."/>
            <person name="Bowler C."/>
            <person name="Green B.R."/>
            <person name="Martinez D."/>
            <person name="Putnam N.H."/>
            <person name="Zhou S."/>
            <person name="Allen A.E."/>
            <person name="Apt K.E."/>
            <person name="Bechner M."/>
            <person name="Brzezinski M.A."/>
            <person name="Chaal B.K."/>
            <person name="Chiovitti A."/>
            <person name="Davis A.K."/>
            <person name="Demarest M.S."/>
            <person name="Detter J.C."/>
            <person name="Glavina T."/>
            <person name="Goodstein D."/>
            <person name="Hadi M.Z."/>
            <person name="Hellsten U."/>
            <person name="Hildebrand M."/>
            <person name="Jenkins B.D."/>
            <person name="Jurka J."/>
            <person name="Kapitonov V.V."/>
            <person name="Kroger N."/>
            <person name="Lau W.W."/>
            <person name="Lane T.W."/>
            <person name="Larimer F.W."/>
            <person name="Lippmeier J.C."/>
            <person name="Lucas S."/>
            <person name="Medina M."/>
            <person name="Montsant A."/>
            <person name="Obornik M."/>
            <person name="Parker M.S."/>
            <person name="Palenik B."/>
            <person name="Pazour G.J."/>
            <person name="Richardson P.M."/>
            <person name="Rynearson T.A."/>
            <person name="Saito M.A."/>
            <person name="Schwartz D.C."/>
            <person name="Thamatrakoln K."/>
            <person name="Valentin K."/>
            <person name="Vardi A."/>
            <person name="Wilkerson F.P."/>
            <person name="Rokhsar D.S."/>
        </authorList>
    </citation>
    <scope>NUCLEOTIDE SEQUENCE [LARGE SCALE GENOMIC DNA]</scope>
    <source>
        <strain evidence="1 2">CCMP1335</strain>
    </source>
</reference>
<dbReference type="GeneID" id="7449991"/>
<dbReference type="HOGENOM" id="CLU_1879617_0_0_1"/>
<evidence type="ECO:0000313" key="1">
    <source>
        <dbReference type="EMBL" id="EED86990.1"/>
    </source>
</evidence>
<dbReference type="AlphaFoldDB" id="B8LCI7"/>
<dbReference type="InterPro" id="IPR029044">
    <property type="entry name" value="Nucleotide-diphossugar_trans"/>
</dbReference>
<dbReference type="SUPFAM" id="SSF53448">
    <property type="entry name" value="Nucleotide-diphospho-sugar transferases"/>
    <property type="match status" value="1"/>
</dbReference>
<dbReference type="InParanoid" id="B8LCI7"/>
<name>B8LCI7_THAPS</name>
<dbReference type="PaxDb" id="35128-Thaps10395"/>
<dbReference type="InterPro" id="IPR007577">
    <property type="entry name" value="GlycoTrfase_DXD_sugar-bd_CS"/>
</dbReference>
<reference evidence="1 2" key="2">
    <citation type="journal article" date="2008" name="Nature">
        <title>The Phaeodactylum genome reveals the evolutionary history of diatom genomes.</title>
        <authorList>
            <person name="Bowler C."/>
            <person name="Allen A.E."/>
            <person name="Badger J.H."/>
            <person name="Grimwood J."/>
            <person name="Jabbari K."/>
            <person name="Kuo A."/>
            <person name="Maheswari U."/>
            <person name="Martens C."/>
            <person name="Maumus F."/>
            <person name="Otillar R.P."/>
            <person name="Rayko E."/>
            <person name="Salamov A."/>
            <person name="Vandepoele K."/>
            <person name="Beszteri B."/>
            <person name="Gruber A."/>
            <person name="Heijde M."/>
            <person name="Katinka M."/>
            <person name="Mock T."/>
            <person name="Valentin K."/>
            <person name="Verret F."/>
            <person name="Berges J.A."/>
            <person name="Brownlee C."/>
            <person name="Cadoret J.P."/>
            <person name="Chiovitti A."/>
            <person name="Choi C.J."/>
            <person name="Coesel S."/>
            <person name="De Martino A."/>
            <person name="Detter J.C."/>
            <person name="Durkin C."/>
            <person name="Falciatore A."/>
            <person name="Fournet J."/>
            <person name="Haruta M."/>
            <person name="Huysman M.J."/>
            <person name="Jenkins B.D."/>
            <person name="Jiroutova K."/>
            <person name="Jorgensen R.E."/>
            <person name="Joubert Y."/>
            <person name="Kaplan A."/>
            <person name="Kroger N."/>
            <person name="Kroth P.G."/>
            <person name="La Roche J."/>
            <person name="Lindquist E."/>
            <person name="Lommer M."/>
            <person name="Martin-Jezequel V."/>
            <person name="Lopez P.J."/>
            <person name="Lucas S."/>
            <person name="Mangogna M."/>
            <person name="McGinnis K."/>
            <person name="Medlin L.K."/>
            <person name="Montsant A."/>
            <person name="Oudot-Le Secq M.P."/>
            <person name="Napoli C."/>
            <person name="Obornik M."/>
            <person name="Parker M.S."/>
            <person name="Petit J.L."/>
            <person name="Porcel B.M."/>
            <person name="Poulsen N."/>
            <person name="Robison M."/>
            <person name="Rychlewski L."/>
            <person name="Rynearson T.A."/>
            <person name="Schmutz J."/>
            <person name="Shapiro H."/>
            <person name="Siaut M."/>
            <person name="Stanley M."/>
            <person name="Sussman M.R."/>
            <person name="Taylor A.R."/>
            <person name="Vardi A."/>
            <person name="von Dassow P."/>
            <person name="Vyverman W."/>
            <person name="Willis A."/>
            <person name="Wyrwicz L.S."/>
            <person name="Rokhsar D.S."/>
            <person name="Weissenbach J."/>
            <person name="Armbrust E.V."/>
            <person name="Green B.R."/>
            <person name="Van de Peer Y."/>
            <person name="Grigoriev I.V."/>
        </authorList>
    </citation>
    <scope>NUCLEOTIDE SEQUENCE [LARGE SCALE GENOMIC DNA]</scope>
    <source>
        <strain evidence="1 2">CCMP1335</strain>
    </source>
</reference>
<protein>
    <submittedName>
        <fullName evidence="1">Uncharacterized protein</fullName>
    </submittedName>
</protein>
<keyword evidence="2" id="KW-1185">Reference proteome</keyword>
<evidence type="ECO:0000313" key="2">
    <source>
        <dbReference type="Proteomes" id="UP000001449"/>
    </source>
</evidence>
<dbReference type="KEGG" id="tps:THAPSDRAFT_10395"/>
<sequence>MKIDVWRILIVYKYGGIYSDIDHYPGSKLSETDPIQPDDEAFFLSDAWGRPSQWWFAMEPKHPVAFFTTFEIFKRFQELQNNERPNVVFVTGPDALKFGFGLAQESWDDNSFSEGLHTCKLGKTVRKISETHKTGN</sequence>
<dbReference type="Pfam" id="PF04488">
    <property type="entry name" value="Gly_transf_sug"/>
    <property type="match status" value="1"/>
</dbReference>
<organism evidence="1 2">
    <name type="scientific">Thalassiosira pseudonana</name>
    <name type="common">Marine diatom</name>
    <name type="synonym">Cyclotella nana</name>
    <dbReference type="NCBI Taxonomy" id="35128"/>
    <lineage>
        <taxon>Eukaryota</taxon>
        <taxon>Sar</taxon>
        <taxon>Stramenopiles</taxon>
        <taxon>Ochrophyta</taxon>
        <taxon>Bacillariophyta</taxon>
        <taxon>Coscinodiscophyceae</taxon>
        <taxon>Thalassiosirophycidae</taxon>
        <taxon>Thalassiosirales</taxon>
        <taxon>Thalassiosiraceae</taxon>
        <taxon>Thalassiosira</taxon>
    </lineage>
</organism>
<dbReference type="Proteomes" id="UP000001449">
    <property type="component" value="Chromosome 16"/>
</dbReference>
<dbReference type="RefSeq" id="XP_002296789.1">
    <property type="nucleotide sequence ID" value="XM_002296753.1"/>
</dbReference>
<proteinExistence type="predicted"/>
<dbReference type="Gene3D" id="3.90.550.20">
    <property type="match status" value="1"/>
</dbReference>
<gene>
    <name evidence="1" type="ORF">THAPSDRAFT_10395</name>
</gene>
<dbReference type="EMBL" id="DS999417">
    <property type="protein sequence ID" value="EED86990.1"/>
    <property type="molecule type" value="Genomic_DNA"/>
</dbReference>
<accession>B8LCI7</accession>